<proteinExistence type="predicted"/>
<dbReference type="PRINTS" id="PR00035">
    <property type="entry name" value="HTHGNTR"/>
</dbReference>
<keyword evidence="1" id="KW-0805">Transcription regulation</keyword>
<dbReference type="GO" id="GO:0003677">
    <property type="term" value="F:DNA binding"/>
    <property type="evidence" value="ECO:0007669"/>
    <property type="project" value="UniProtKB-KW"/>
</dbReference>
<dbReference type="AlphaFoldDB" id="A0A9D5JY27"/>
<organism evidence="5 6">
    <name type="scientific">candidate division KSB3 bacterium</name>
    <dbReference type="NCBI Taxonomy" id="2044937"/>
    <lineage>
        <taxon>Bacteria</taxon>
        <taxon>candidate division KSB3</taxon>
    </lineage>
</organism>
<dbReference type="PANTHER" id="PTHR43537">
    <property type="entry name" value="TRANSCRIPTIONAL REGULATOR, GNTR FAMILY"/>
    <property type="match status" value="1"/>
</dbReference>
<dbReference type="SUPFAM" id="SSF46785">
    <property type="entry name" value="Winged helix' DNA-binding domain"/>
    <property type="match status" value="1"/>
</dbReference>
<evidence type="ECO:0000256" key="2">
    <source>
        <dbReference type="ARBA" id="ARBA00023125"/>
    </source>
</evidence>
<comment type="caution">
    <text evidence="5">The sequence shown here is derived from an EMBL/GenBank/DDBJ whole genome shotgun (WGS) entry which is preliminary data.</text>
</comment>
<dbReference type="Proteomes" id="UP000649604">
    <property type="component" value="Unassembled WGS sequence"/>
</dbReference>
<evidence type="ECO:0000256" key="1">
    <source>
        <dbReference type="ARBA" id="ARBA00023015"/>
    </source>
</evidence>
<dbReference type="SMART" id="SM00345">
    <property type="entry name" value="HTH_GNTR"/>
    <property type="match status" value="1"/>
</dbReference>
<dbReference type="PANTHER" id="PTHR43537:SF5">
    <property type="entry name" value="UXU OPERON TRANSCRIPTIONAL REGULATOR"/>
    <property type="match status" value="1"/>
</dbReference>
<evidence type="ECO:0000259" key="4">
    <source>
        <dbReference type="PROSITE" id="PS50949"/>
    </source>
</evidence>
<protein>
    <submittedName>
        <fullName evidence="5">GntR family transcriptional regulator</fullName>
    </submittedName>
</protein>
<accession>A0A9D5JY27</accession>
<dbReference type="Pfam" id="PF00392">
    <property type="entry name" value="GntR"/>
    <property type="match status" value="1"/>
</dbReference>
<gene>
    <name evidence="5" type="ORF">GF339_16605</name>
</gene>
<sequence length="109" mass="12575">MRIAMELRSLKSQDLQHVVQEQLKSYILHSGLKSGDLLPTEKNLAEKFGISRTAIREALRGLETLGIIEVRHGVGRFLREFNFEAILNNLPYSLEVDIKNFREVLEIRL</sequence>
<dbReference type="CDD" id="cd07377">
    <property type="entry name" value="WHTH_GntR"/>
    <property type="match status" value="1"/>
</dbReference>
<evidence type="ECO:0000313" key="5">
    <source>
        <dbReference type="EMBL" id="MBD3326210.1"/>
    </source>
</evidence>
<name>A0A9D5JY27_9BACT</name>
<dbReference type="Gene3D" id="1.10.10.10">
    <property type="entry name" value="Winged helix-like DNA-binding domain superfamily/Winged helix DNA-binding domain"/>
    <property type="match status" value="1"/>
</dbReference>
<dbReference type="InterPro" id="IPR036390">
    <property type="entry name" value="WH_DNA-bd_sf"/>
</dbReference>
<reference evidence="5" key="1">
    <citation type="submission" date="2019-11" db="EMBL/GenBank/DDBJ databases">
        <title>Microbial mats filling the niche in hypersaline microbial mats.</title>
        <authorList>
            <person name="Wong H.L."/>
            <person name="Macleod F.I."/>
            <person name="White R.A. III"/>
            <person name="Burns B.P."/>
        </authorList>
    </citation>
    <scope>NUCLEOTIDE SEQUENCE</scope>
    <source>
        <strain evidence="5">Rbin_158</strain>
    </source>
</reference>
<feature type="non-terminal residue" evidence="5">
    <location>
        <position position="109"/>
    </location>
</feature>
<evidence type="ECO:0000313" key="6">
    <source>
        <dbReference type="Proteomes" id="UP000649604"/>
    </source>
</evidence>
<feature type="domain" description="HTH gntR-type" evidence="4">
    <location>
        <begin position="13"/>
        <end position="81"/>
    </location>
</feature>
<dbReference type="InterPro" id="IPR036388">
    <property type="entry name" value="WH-like_DNA-bd_sf"/>
</dbReference>
<dbReference type="GO" id="GO:0003700">
    <property type="term" value="F:DNA-binding transcription factor activity"/>
    <property type="evidence" value="ECO:0007669"/>
    <property type="project" value="InterPro"/>
</dbReference>
<keyword evidence="3" id="KW-0804">Transcription</keyword>
<dbReference type="PROSITE" id="PS50949">
    <property type="entry name" value="HTH_GNTR"/>
    <property type="match status" value="1"/>
</dbReference>
<dbReference type="InterPro" id="IPR000524">
    <property type="entry name" value="Tscrpt_reg_HTH_GntR"/>
</dbReference>
<dbReference type="EMBL" id="WJJP01000539">
    <property type="protein sequence ID" value="MBD3326210.1"/>
    <property type="molecule type" value="Genomic_DNA"/>
</dbReference>
<evidence type="ECO:0000256" key="3">
    <source>
        <dbReference type="ARBA" id="ARBA00023163"/>
    </source>
</evidence>
<keyword evidence="2" id="KW-0238">DNA-binding</keyword>